<dbReference type="Gene3D" id="1.25.40.710">
    <property type="match status" value="1"/>
</dbReference>
<name>A0AA41SLP0_PAPNU</name>
<organism evidence="1 2">
    <name type="scientific">Papaver nudicaule</name>
    <name type="common">Iceland poppy</name>
    <dbReference type="NCBI Taxonomy" id="74823"/>
    <lineage>
        <taxon>Eukaryota</taxon>
        <taxon>Viridiplantae</taxon>
        <taxon>Streptophyta</taxon>
        <taxon>Embryophyta</taxon>
        <taxon>Tracheophyta</taxon>
        <taxon>Spermatophyta</taxon>
        <taxon>Magnoliopsida</taxon>
        <taxon>Ranunculales</taxon>
        <taxon>Papaveraceae</taxon>
        <taxon>Papaveroideae</taxon>
        <taxon>Papaver</taxon>
    </lineage>
</organism>
<evidence type="ECO:0000313" key="2">
    <source>
        <dbReference type="Proteomes" id="UP001177140"/>
    </source>
</evidence>
<feature type="non-terminal residue" evidence="1">
    <location>
        <position position="235"/>
    </location>
</feature>
<comment type="caution">
    <text evidence="1">The sequence shown here is derived from an EMBL/GenBank/DDBJ whole genome shotgun (WGS) entry which is preliminary data.</text>
</comment>
<keyword evidence="2" id="KW-1185">Reference proteome</keyword>
<reference evidence="1" key="1">
    <citation type="submission" date="2022-03" db="EMBL/GenBank/DDBJ databases">
        <title>A functionally conserved STORR gene fusion in Papaver species that diverged 16.8 million years ago.</title>
        <authorList>
            <person name="Catania T."/>
        </authorList>
    </citation>
    <scope>NUCLEOTIDE SEQUENCE</scope>
    <source>
        <strain evidence="1">S-191538</strain>
    </source>
</reference>
<dbReference type="AlphaFoldDB" id="A0AA41SLP0"/>
<dbReference type="EMBL" id="JAJJMA010168567">
    <property type="protein sequence ID" value="MCL7036493.1"/>
    <property type="molecule type" value="Genomic_DNA"/>
</dbReference>
<feature type="non-terminal residue" evidence="1">
    <location>
        <position position="1"/>
    </location>
</feature>
<dbReference type="InterPro" id="IPR046939">
    <property type="entry name" value="TPPII_C_sf"/>
</dbReference>
<evidence type="ECO:0008006" key="3">
    <source>
        <dbReference type="Google" id="ProtNLM"/>
    </source>
</evidence>
<dbReference type="Proteomes" id="UP001177140">
    <property type="component" value="Unassembled WGS sequence"/>
</dbReference>
<accession>A0AA41SLP0</accession>
<gene>
    <name evidence="1" type="ORF">MKW94_017121</name>
</gene>
<proteinExistence type="predicted"/>
<sequence>DFIRLSFYSQPDGPVMGNGSFKSSDLLPGTLEAFYVAPPTKDKLPKNCPAGSVLLGAISYKKPSPKGKQIVSYQVSFVVPPTKVDEKPKDSSSSMCTKSVHERLAEEVRDAKVSFLGSIKHGTEEERCQWKELTASLKSEYPNYTPLLSKIMECLLSESVKDDKIIYNEEVIDAANEVVDSVDKDELLKFFSVNYDPEDDKAEAVQRKKMEATRDQLVEALYQKGLSLYEIDSLK</sequence>
<protein>
    <recommendedName>
        <fullName evidence="3">Tripeptidyl-peptidase 2</fullName>
    </recommendedName>
</protein>
<evidence type="ECO:0000313" key="1">
    <source>
        <dbReference type="EMBL" id="MCL7036493.1"/>
    </source>
</evidence>